<evidence type="ECO:0000313" key="7">
    <source>
        <dbReference type="Proteomes" id="UP000610293"/>
    </source>
</evidence>
<proteinExistence type="predicted"/>
<comment type="caution">
    <text evidence="6">The sequence shown here is derived from an EMBL/GenBank/DDBJ whole genome shotgun (WGS) entry which is preliminary data.</text>
</comment>
<reference evidence="6" key="1">
    <citation type="journal article" date="2020" name="FEMS Microbiol. Ecol.">
        <title>Temporal dynamics of bacterial communities during seed development and maturation.</title>
        <authorList>
            <person name="Chesneau G."/>
            <person name="Torres-Cortes G."/>
            <person name="Briand M."/>
            <person name="Darrasse A."/>
            <person name="Preveaux A."/>
            <person name="Marais C."/>
            <person name="Jacques M.A."/>
            <person name="Shade A."/>
            <person name="Barret M."/>
        </authorList>
    </citation>
    <scope>NUCLEOTIDE SEQUENCE</scope>
    <source>
        <strain evidence="6">CFBP13533</strain>
    </source>
</reference>
<organism evidence="6 7">
    <name type="scientific">Pseudomonas fluorescens</name>
    <dbReference type="NCBI Taxonomy" id="294"/>
    <lineage>
        <taxon>Bacteria</taxon>
        <taxon>Pseudomonadati</taxon>
        <taxon>Pseudomonadota</taxon>
        <taxon>Gammaproteobacteria</taxon>
        <taxon>Pseudomonadales</taxon>
        <taxon>Pseudomonadaceae</taxon>
        <taxon>Pseudomonas</taxon>
    </lineage>
</organism>
<evidence type="ECO:0000256" key="4">
    <source>
        <dbReference type="ARBA" id="ARBA00023002"/>
    </source>
</evidence>
<feature type="domain" description="FAD dependent oxidoreductase" evidence="5">
    <location>
        <begin position="30"/>
        <end position="320"/>
    </location>
</feature>
<name>A0AAE2U1T6_PSEFL</name>
<dbReference type="Gene3D" id="3.50.50.60">
    <property type="entry name" value="FAD/NAD(P)-binding domain"/>
    <property type="match status" value="1"/>
</dbReference>
<dbReference type="AlphaFoldDB" id="A0AAE2U1T6"/>
<evidence type="ECO:0000256" key="1">
    <source>
        <dbReference type="ARBA" id="ARBA00001974"/>
    </source>
</evidence>
<dbReference type="Pfam" id="PF01266">
    <property type="entry name" value="DAO"/>
    <property type="match status" value="1"/>
</dbReference>
<dbReference type="InterPro" id="IPR006076">
    <property type="entry name" value="FAD-dep_OxRdtase"/>
</dbReference>
<sequence>MGHPTETPVYFVVLIGKADTTCRYSTSRICYGELEQATQKKLLFRTGGIFVGPQSSHVVAGSIETAREGGIEHAVWSEVKTRSHFAAFNVPTGSRTVFEPGAYAISACEARLEMLNEAVRQGAIIEFGDSVVDMGPHGSQIRLRTRNGQTHFAKKVIVTAGPWIAIHLLPELESCIEPRQIPVFWFKPKKGFEHLFSSDQFPIFLYEHQNGALLYGLPSILSNEPGVKIGFHNRQQTPATPEWANIPVQKIYLEEISEVVSDLFPKLERSPIYAKNCFYTLSPDDSFLIGESRALRSTYFASACSGHGFKFAPAIGDALASVAVGQQPHVSLAAFSAERFY</sequence>
<evidence type="ECO:0000259" key="5">
    <source>
        <dbReference type="Pfam" id="PF01266"/>
    </source>
</evidence>
<dbReference type="SUPFAM" id="SSF51905">
    <property type="entry name" value="FAD/NAD(P)-binding domain"/>
    <property type="match status" value="1"/>
</dbReference>
<comment type="cofactor">
    <cofactor evidence="1">
        <name>FAD</name>
        <dbReference type="ChEBI" id="CHEBI:57692"/>
    </cofactor>
</comment>
<evidence type="ECO:0000256" key="2">
    <source>
        <dbReference type="ARBA" id="ARBA00022630"/>
    </source>
</evidence>
<keyword evidence="3" id="KW-0274">FAD</keyword>
<keyword evidence="4" id="KW-0560">Oxidoreductase</keyword>
<dbReference type="PANTHER" id="PTHR10961:SF7">
    <property type="entry name" value="FAD DEPENDENT OXIDOREDUCTASE DOMAIN-CONTAINING PROTEIN"/>
    <property type="match status" value="1"/>
</dbReference>
<protein>
    <submittedName>
        <fullName evidence="6">FAD-dependent oxidoreductase</fullName>
    </submittedName>
</protein>
<dbReference type="GO" id="GO:0008115">
    <property type="term" value="F:sarcosine oxidase activity"/>
    <property type="evidence" value="ECO:0007669"/>
    <property type="project" value="TreeGrafter"/>
</dbReference>
<dbReference type="EMBL" id="JACYNJ010000004">
    <property type="protein sequence ID" value="MBD8269542.1"/>
    <property type="molecule type" value="Genomic_DNA"/>
</dbReference>
<dbReference type="Gene3D" id="3.30.9.10">
    <property type="entry name" value="D-Amino Acid Oxidase, subunit A, domain 2"/>
    <property type="match status" value="1"/>
</dbReference>
<dbReference type="SUPFAM" id="SSF54373">
    <property type="entry name" value="FAD-linked reductases, C-terminal domain"/>
    <property type="match status" value="1"/>
</dbReference>
<dbReference type="InterPro" id="IPR045170">
    <property type="entry name" value="MTOX"/>
</dbReference>
<evidence type="ECO:0000313" key="6">
    <source>
        <dbReference type="EMBL" id="MBD8269542.1"/>
    </source>
</evidence>
<accession>A0AAE2U1T6</accession>
<dbReference type="GO" id="GO:0050660">
    <property type="term" value="F:flavin adenine dinucleotide binding"/>
    <property type="evidence" value="ECO:0007669"/>
    <property type="project" value="InterPro"/>
</dbReference>
<gene>
    <name evidence="6" type="ORF">IFU03_07205</name>
</gene>
<keyword evidence="2" id="KW-0285">Flavoprotein</keyword>
<evidence type="ECO:0000256" key="3">
    <source>
        <dbReference type="ARBA" id="ARBA00022827"/>
    </source>
</evidence>
<dbReference type="PANTHER" id="PTHR10961">
    <property type="entry name" value="PEROXISOMAL SARCOSINE OXIDASE"/>
    <property type="match status" value="1"/>
</dbReference>
<dbReference type="InterPro" id="IPR036188">
    <property type="entry name" value="FAD/NAD-bd_sf"/>
</dbReference>
<dbReference type="Proteomes" id="UP000610293">
    <property type="component" value="Unassembled WGS sequence"/>
</dbReference>